<keyword evidence="5" id="KW-1185">Reference proteome</keyword>
<dbReference type="Proteomes" id="UP000223828">
    <property type="component" value="Unassembled WGS sequence"/>
</dbReference>
<reference evidence="2" key="3">
    <citation type="submission" date="2017-10" db="EMBL/GenBank/DDBJ databases">
        <authorList>
            <person name="Vrbovska V."/>
            <person name="Kovarovic V."/>
            <person name="Indrakova A."/>
        </authorList>
    </citation>
    <scope>NUCLEOTIDE SEQUENCE</scope>
    <source>
        <strain evidence="2">CCM 8730</strain>
    </source>
</reference>
<dbReference type="PIRSF" id="PIRSF007165">
    <property type="entry name" value="UCP007165"/>
    <property type="match status" value="1"/>
</dbReference>
<reference evidence="4" key="2">
    <citation type="submission" date="2017-10" db="EMBL/GenBank/DDBJ databases">
        <title>Staphylococcus edaphicus sp. nov., isolated in Antarctica, harbouring mecC gene and genomic islands essential in adaptation to extreme environment.</title>
        <authorList>
            <person name="Pantucek R."/>
            <person name="Sedlacek I."/>
            <person name="Indrakova A."/>
            <person name="Vrbovska V."/>
            <person name="Maslanova I."/>
            <person name="Kovarovic V."/>
            <person name="Svec P."/>
            <person name="Kralova S."/>
            <person name="Kristofova L."/>
            <person name="Keklakova J."/>
            <person name="Petras P."/>
            <person name="Doskar J."/>
        </authorList>
    </citation>
    <scope>NUCLEOTIDE SEQUENCE [LARGE SCALE GENOMIC DNA]</scope>
    <source>
        <strain evidence="4">CCM 5085</strain>
    </source>
</reference>
<dbReference type="InterPro" id="IPR014957">
    <property type="entry name" value="IDEAL_dom"/>
</dbReference>
<evidence type="ECO:0000313" key="4">
    <source>
        <dbReference type="Proteomes" id="UP000223828"/>
    </source>
</evidence>
<proteinExistence type="predicted"/>
<sequence length="187" mass="21790">MSNTLQQSKATFIEYLLFHYQFKSRISVWILNLLKSSPELLQQIHFVDESIPGHNTLALAMVNAVTPVAIKYTSDNQQIINSNEIFEVIANHNESFDIKIYFDKTQKRDQKLDDLLLKQLLQSPYYAVYMQDIYSIPLSKQSETSIISYLQDNIDLSLQLQDKVLFYQLSQILNTFKLRNVNTTTKD</sequence>
<dbReference type="Gene3D" id="3.40.1530.30">
    <property type="entry name" value="Uncharacterised family UPF0302, N-terminal domain"/>
    <property type="match status" value="1"/>
</dbReference>
<dbReference type="OrthoDB" id="2155814at2"/>
<dbReference type="AlphaFoldDB" id="A0A2C6WN85"/>
<dbReference type="EMBL" id="CP093217">
    <property type="protein sequence ID" value="UQW80397.1"/>
    <property type="molecule type" value="Genomic_DNA"/>
</dbReference>
<reference evidence="2" key="1">
    <citation type="journal article" date="2017" name="Appl. Environ. Microbiol.">
        <title>Staphylococcus edaphicus sp. nov., isolated in Antarctica, harbours mecC gene and genomic islands with suspected role in adaptation to extreme environment.</title>
        <authorList>
            <person name="Pantucek R."/>
            <person name="Sedlacek I."/>
            <person name="Indrakova A."/>
            <person name="Vrbovska V."/>
            <person name="Maslanova I."/>
            <person name="Kovarovic V."/>
            <person name="Svec P."/>
            <person name="Kralova S."/>
            <person name="Kristofova L."/>
            <person name="Keklakova J."/>
            <person name="Petras P."/>
            <person name="Doskar J."/>
        </authorList>
    </citation>
    <scope>NUCLEOTIDE SEQUENCE</scope>
    <source>
        <strain evidence="2">CCM 8730</strain>
    </source>
</reference>
<evidence type="ECO:0000313" key="3">
    <source>
        <dbReference type="EMBL" id="UQW80397.1"/>
    </source>
</evidence>
<accession>A0A2C6WN85</accession>
<dbReference type="Pfam" id="PF08858">
    <property type="entry name" value="IDEAL"/>
    <property type="match status" value="1"/>
</dbReference>
<dbReference type="Proteomes" id="UP001056588">
    <property type="component" value="Chromosome"/>
</dbReference>
<dbReference type="InterPro" id="IPR014963">
    <property type="entry name" value="UPF0302_N"/>
</dbReference>
<dbReference type="InterPro" id="IPR038091">
    <property type="entry name" value="UPF0302_N_sf"/>
</dbReference>
<dbReference type="Pfam" id="PF08864">
    <property type="entry name" value="UPF0302"/>
    <property type="match status" value="1"/>
</dbReference>
<gene>
    <name evidence="2" type="ORF">BTJ66_09410</name>
    <name evidence="3" type="ORF">MNY58_07190</name>
</gene>
<feature type="domain" description="IDEAL" evidence="1">
    <location>
        <begin position="137"/>
        <end position="173"/>
    </location>
</feature>
<dbReference type="InterPro" id="IPR011188">
    <property type="entry name" value="UPF0302"/>
</dbReference>
<dbReference type="SMART" id="SM00914">
    <property type="entry name" value="IDEAL"/>
    <property type="match status" value="1"/>
</dbReference>
<protein>
    <submittedName>
        <fullName evidence="3">YpiB family protein</fullName>
    </submittedName>
</protein>
<evidence type="ECO:0000313" key="2">
    <source>
        <dbReference type="EMBL" id="PHK49226.1"/>
    </source>
</evidence>
<evidence type="ECO:0000313" key="5">
    <source>
        <dbReference type="Proteomes" id="UP001056588"/>
    </source>
</evidence>
<reference evidence="3" key="4">
    <citation type="submission" date="2022-03" db="EMBL/GenBank/DDBJ databases">
        <title>Complete Genome Sequence of Staphylococcus edaphicus strain CCM 8731.</title>
        <authorList>
            <person name="Rimmer C.O."/>
            <person name="Thomas J.C."/>
        </authorList>
    </citation>
    <scope>NUCLEOTIDE SEQUENCE</scope>
    <source>
        <strain evidence="3">CCM 8731</strain>
    </source>
</reference>
<dbReference type="EMBL" id="MRZN01000015">
    <property type="protein sequence ID" value="PHK49226.1"/>
    <property type="molecule type" value="Genomic_DNA"/>
</dbReference>
<name>A0A2C6WN85_9STAP</name>
<evidence type="ECO:0000259" key="1">
    <source>
        <dbReference type="SMART" id="SM00914"/>
    </source>
</evidence>
<dbReference type="RefSeq" id="WP_099090710.1">
    <property type="nucleotide sequence ID" value="NZ_CP093217.1"/>
</dbReference>
<organism evidence="2 4">
    <name type="scientific">Staphylococcus edaphicus</name>
    <dbReference type="NCBI Taxonomy" id="1955013"/>
    <lineage>
        <taxon>Bacteria</taxon>
        <taxon>Bacillati</taxon>
        <taxon>Bacillota</taxon>
        <taxon>Bacilli</taxon>
        <taxon>Bacillales</taxon>
        <taxon>Staphylococcaceae</taxon>
        <taxon>Staphylococcus</taxon>
    </lineage>
</organism>